<feature type="region of interest" description="Disordered" evidence="26">
    <location>
        <begin position="352"/>
        <end position="371"/>
    </location>
</feature>
<comment type="subunit">
    <text evidence="18">Heterotetramer with CBR4; contains two molecules of HSD17B8 and CBR4.</text>
</comment>
<comment type="similarity">
    <text evidence="3">Belongs to the short-chain dehydrogenases/reductases (SDR) family.</text>
</comment>
<dbReference type="PRINTS" id="PR00081">
    <property type="entry name" value="GDHRDH"/>
</dbReference>
<evidence type="ECO:0000256" key="22">
    <source>
        <dbReference type="ARBA" id="ARBA00081419"/>
    </source>
</evidence>
<name>A0A6M2CXJ3_RHIMP</name>
<dbReference type="GO" id="GO:0004303">
    <property type="term" value="F:estradiol 17-beta-dehydrogenase [NAD(P)+] activity"/>
    <property type="evidence" value="ECO:0007669"/>
    <property type="project" value="UniProtKB-EC"/>
</dbReference>
<evidence type="ECO:0000256" key="23">
    <source>
        <dbReference type="ARBA" id="ARBA00081936"/>
    </source>
</evidence>
<keyword evidence="5" id="KW-0444">Lipid biosynthesis</keyword>
<evidence type="ECO:0000256" key="14">
    <source>
        <dbReference type="ARBA" id="ARBA00049069"/>
    </source>
</evidence>
<evidence type="ECO:0000313" key="27">
    <source>
        <dbReference type="EMBL" id="NOV38499.1"/>
    </source>
</evidence>
<comment type="pathway">
    <text evidence="2">Lipid metabolism; fatty acid biosynthesis.</text>
</comment>
<evidence type="ECO:0000256" key="7">
    <source>
        <dbReference type="ARBA" id="ARBA00022832"/>
    </source>
</evidence>
<comment type="catalytic activity">
    <reaction evidence="15">
        <text>testosterone + NAD(+) = androst-4-ene-3,17-dione + NADH + H(+)</text>
        <dbReference type="Rhea" id="RHEA:14929"/>
        <dbReference type="ChEBI" id="CHEBI:15378"/>
        <dbReference type="ChEBI" id="CHEBI:16422"/>
        <dbReference type="ChEBI" id="CHEBI:17347"/>
        <dbReference type="ChEBI" id="CHEBI:57540"/>
        <dbReference type="ChEBI" id="CHEBI:57945"/>
        <dbReference type="EC" id="1.1.1.239"/>
    </reaction>
    <physiologicalReaction direction="left-to-right" evidence="15">
        <dbReference type="Rhea" id="RHEA:14930"/>
    </physiologicalReaction>
</comment>
<dbReference type="FunFam" id="3.40.50.720:FF:000231">
    <property type="entry name" value="Estradiol 17-beta-dehydrogenase 8"/>
    <property type="match status" value="1"/>
</dbReference>
<dbReference type="InterPro" id="IPR020904">
    <property type="entry name" value="Sc_DH/Rdtase_CS"/>
</dbReference>
<evidence type="ECO:0000256" key="10">
    <source>
        <dbReference type="ARBA" id="ARBA00023098"/>
    </source>
</evidence>
<evidence type="ECO:0000256" key="17">
    <source>
        <dbReference type="ARBA" id="ARBA00052680"/>
    </source>
</evidence>
<dbReference type="Gene3D" id="3.40.50.720">
    <property type="entry name" value="NAD(P)-binding Rossmann-like Domain"/>
    <property type="match status" value="1"/>
</dbReference>
<dbReference type="GO" id="GO:0006633">
    <property type="term" value="P:fatty acid biosynthetic process"/>
    <property type="evidence" value="ECO:0007669"/>
    <property type="project" value="UniProtKB-KW"/>
</dbReference>
<evidence type="ECO:0000256" key="12">
    <source>
        <dbReference type="ARBA" id="ARBA00023160"/>
    </source>
</evidence>
<dbReference type="InterPro" id="IPR036291">
    <property type="entry name" value="NAD(P)-bd_dom_sf"/>
</dbReference>
<reference evidence="27" key="1">
    <citation type="submission" date="2019-09" db="EMBL/GenBank/DDBJ databases">
        <title>Organ-specific transcriptomic study of the physiology of the cattle tick, Rhipicephalus microplus.</title>
        <authorList>
            <person name="Tirloni L."/>
            <person name="Braz G."/>
            <person name="Gandara A.C.P."/>
            <person name="Sabadin G.A."/>
            <person name="da Silva R.M."/>
            <person name="Guizzo M.G."/>
            <person name="Machado J.A."/>
            <person name="Costa E.P."/>
            <person name="Gomes H.F."/>
            <person name="Moraes J."/>
            <person name="Mota M.B.S."/>
            <person name="Mesquita R.D."/>
            <person name="Alvarenga P.H."/>
            <person name="Alves F."/>
            <person name="Seixas A."/>
            <person name="da Fonseca R.N."/>
            <person name="Fogaca A."/>
            <person name="Logullo C."/>
            <person name="Tanaka A."/>
            <person name="Daffre S."/>
            <person name="Termignoni C."/>
            <person name="Vaz I.S.Jr."/>
            <person name="Oliveira P.L."/>
            <person name="Ribeiro J.M."/>
        </authorList>
    </citation>
    <scope>NUCLEOTIDE SEQUENCE</scope>
    <source>
        <strain evidence="27">Porto Alegre</strain>
    </source>
</reference>
<dbReference type="PANTHER" id="PTHR42760:SF83">
    <property type="entry name" value="(3R)-3-HYDROXYACYL-COA DEHYDROGENASE"/>
    <property type="match status" value="1"/>
</dbReference>
<evidence type="ECO:0000256" key="24">
    <source>
        <dbReference type="ARBA" id="ARBA00083097"/>
    </source>
</evidence>
<evidence type="ECO:0000256" key="5">
    <source>
        <dbReference type="ARBA" id="ARBA00022516"/>
    </source>
</evidence>
<keyword evidence="6" id="KW-0597">Phosphoprotein</keyword>
<evidence type="ECO:0000256" key="4">
    <source>
        <dbReference type="ARBA" id="ARBA00012456"/>
    </source>
</evidence>
<dbReference type="GO" id="GO:0005759">
    <property type="term" value="C:mitochondrial matrix"/>
    <property type="evidence" value="ECO:0007669"/>
    <property type="project" value="UniProtKB-SubCell"/>
</dbReference>
<evidence type="ECO:0000256" key="1">
    <source>
        <dbReference type="ARBA" id="ARBA00004305"/>
    </source>
</evidence>
<evidence type="ECO:0000256" key="20">
    <source>
        <dbReference type="ARBA" id="ARBA00070911"/>
    </source>
</evidence>
<dbReference type="GO" id="GO:0047035">
    <property type="term" value="F:testosterone dehydrogenase (NAD+) activity"/>
    <property type="evidence" value="ECO:0007669"/>
    <property type="project" value="UniProtKB-EC"/>
</dbReference>
<evidence type="ECO:0000256" key="21">
    <source>
        <dbReference type="ARBA" id="ARBA00077835"/>
    </source>
</evidence>
<sequence>MKLIPPFSAGVLKAVQSPHIQHFLHKLSQDDDSFISLSNYSFYFARFNTTNHAPRARCYMYIADNHTAHRITFANVPRLPLLAVALAHGRIGPPSCRLALLGTPIRLQSLLVLVSGFANRTVGLVLVSFAASELCSSGYRAPISCACGSDGPENSENIDMSLTGRLAAVTGGASGIGKAVAFALAKEGAVVIVGDINFCGAQETAAALPGVGHPHQAFRVDVRSGESIETFFAAIMKMFKVPLSIAVSCAGILKPAPLVDMSEEFFDEIMDINFKGTFLFCRGAVQAMQAAQVPNGVLVTVASNWAHSGSPRYSAYAASKAATVAFTKSLALELAVNGMRCNCVLPSYTDTPMTASNSPQEKARDAAKSALGRAARPDEVADVVVFLCGPRSSYVNGSAIDINGGAVI</sequence>
<dbReference type="InterPro" id="IPR002347">
    <property type="entry name" value="SDR_fam"/>
</dbReference>
<evidence type="ECO:0000256" key="13">
    <source>
        <dbReference type="ARBA" id="ARBA00037929"/>
    </source>
</evidence>
<dbReference type="PROSITE" id="PS00061">
    <property type="entry name" value="ADH_SHORT"/>
    <property type="match status" value="1"/>
</dbReference>
<comment type="pathway">
    <text evidence="13">Steroid biosynthesis; estrogen biosynthesis.</text>
</comment>
<evidence type="ECO:0000256" key="2">
    <source>
        <dbReference type="ARBA" id="ARBA00005194"/>
    </source>
</evidence>
<evidence type="ECO:0000256" key="11">
    <source>
        <dbReference type="ARBA" id="ARBA00023128"/>
    </source>
</evidence>
<dbReference type="EC" id="1.1.1.n12" evidence="4"/>
<dbReference type="GO" id="GO:0008210">
    <property type="term" value="P:estrogen metabolic process"/>
    <property type="evidence" value="ECO:0007669"/>
    <property type="project" value="UniProtKB-ARBA"/>
</dbReference>
<keyword evidence="11" id="KW-0496">Mitochondrion</keyword>
<dbReference type="PRINTS" id="PR00080">
    <property type="entry name" value="SDRFAMILY"/>
</dbReference>
<dbReference type="AlphaFoldDB" id="A0A6M2CXJ3"/>
<evidence type="ECO:0000256" key="25">
    <source>
        <dbReference type="ARBA" id="ARBA00083258"/>
    </source>
</evidence>
<evidence type="ECO:0000256" key="26">
    <source>
        <dbReference type="SAM" id="MobiDB-lite"/>
    </source>
</evidence>
<keyword evidence="12" id="KW-0275">Fatty acid biosynthesis</keyword>
<comment type="catalytic activity">
    <reaction evidence="14">
        <text>17beta-estradiol + NAD(+) = estrone + NADH + H(+)</text>
        <dbReference type="Rhea" id="RHEA:24612"/>
        <dbReference type="ChEBI" id="CHEBI:15378"/>
        <dbReference type="ChEBI" id="CHEBI:16469"/>
        <dbReference type="ChEBI" id="CHEBI:17263"/>
        <dbReference type="ChEBI" id="CHEBI:57540"/>
        <dbReference type="ChEBI" id="CHEBI:57945"/>
        <dbReference type="EC" id="1.1.1.62"/>
    </reaction>
    <physiologicalReaction direction="left-to-right" evidence="14">
        <dbReference type="Rhea" id="RHEA:24613"/>
    </physiologicalReaction>
    <physiologicalReaction direction="right-to-left" evidence="14">
        <dbReference type="Rhea" id="RHEA:24614"/>
    </physiologicalReaction>
</comment>
<dbReference type="EMBL" id="GHWJ01005762">
    <property type="protein sequence ID" value="NOV38499.1"/>
    <property type="molecule type" value="Transcribed_RNA"/>
</dbReference>
<dbReference type="GO" id="GO:0048038">
    <property type="term" value="F:quinone binding"/>
    <property type="evidence" value="ECO:0007669"/>
    <property type="project" value="TreeGrafter"/>
</dbReference>
<evidence type="ECO:0000256" key="18">
    <source>
        <dbReference type="ARBA" id="ARBA00065174"/>
    </source>
</evidence>
<evidence type="ECO:0000256" key="19">
    <source>
        <dbReference type="ARBA" id="ARBA00066822"/>
    </source>
</evidence>
<evidence type="ECO:0000256" key="3">
    <source>
        <dbReference type="ARBA" id="ARBA00006484"/>
    </source>
</evidence>
<comment type="subcellular location">
    <subcellularLocation>
        <location evidence="1">Mitochondrion matrix</location>
    </subcellularLocation>
</comment>
<evidence type="ECO:0000256" key="16">
    <source>
        <dbReference type="ARBA" id="ARBA00050435"/>
    </source>
</evidence>
<dbReference type="SUPFAM" id="SSF51735">
    <property type="entry name" value="NAD(P)-binding Rossmann-fold domains"/>
    <property type="match status" value="1"/>
</dbReference>
<dbReference type="Pfam" id="PF13561">
    <property type="entry name" value="adh_short_C2"/>
    <property type="match status" value="1"/>
</dbReference>
<organism evidence="27">
    <name type="scientific">Rhipicephalus microplus</name>
    <name type="common">Cattle tick</name>
    <name type="synonym">Boophilus microplus</name>
    <dbReference type="NCBI Taxonomy" id="6941"/>
    <lineage>
        <taxon>Eukaryota</taxon>
        <taxon>Metazoa</taxon>
        <taxon>Ecdysozoa</taxon>
        <taxon>Arthropoda</taxon>
        <taxon>Chelicerata</taxon>
        <taxon>Arachnida</taxon>
        <taxon>Acari</taxon>
        <taxon>Parasitiformes</taxon>
        <taxon>Ixodida</taxon>
        <taxon>Ixodoidea</taxon>
        <taxon>Ixodidae</taxon>
        <taxon>Rhipicephalinae</taxon>
        <taxon>Rhipicephalus</taxon>
        <taxon>Boophilus</taxon>
    </lineage>
</organism>
<comment type="catalytic activity">
    <reaction evidence="17">
        <text>a (3R)-3-hydroxyacyl-CoA + NAD(+) = a 3-oxoacyl-CoA + NADH + H(+)</text>
        <dbReference type="Rhea" id="RHEA:32711"/>
        <dbReference type="ChEBI" id="CHEBI:15378"/>
        <dbReference type="ChEBI" id="CHEBI:57319"/>
        <dbReference type="ChEBI" id="CHEBI:57540"/>
        <dbReference type="ChEBI" id="CHEBI:57945"/>
        <dbReference type="ChEBI" id="CHEBI:90726"/>
        <dbReference type="EC" id="1.1.1.n12"/>
    </reaction>
    <physiologicalReaction direction="left-to-right" evidence="17">
        <dbReference type="Rhea" id="RHEA:32712"/>
    </physiologicalReaction>
</comment>
<proteinExistence type="inferred from homology"/>
<accession>A0A6M2CXJ3</accession>
<evidence type="ECO:0000256" key="8">
    <source>
        <dbReference type="ARBA" id="ARBA00023002"/>
    </source>
</evidence>
<dbReference type="VEuPathDB" id="VectorBase:LOC119177352"/>
<evidence type="ECO:0000256" key="15">
    <source>
        <dbReference type="ARBA" id="ARBA00050232"/>
    </source>
</evidence>
<evidence type="ECO:0000256" key="9">
    <source>
        <dbReference type="ARBA" id="ARBA00023027"/>
    </source>
</evidence>
<dbReference type="EC" id="1.1.1.239" evidence="19"/>
<keyword evidence="8" id="KW-0560">Oxidoreductase</keyword>
<dbReference type="PANTHER" id="PTHR42760">
    <property type="entry name" value="SHORT-CHAIN DEHYDROGENASES/REDUCTASES FAMILY MEMBER"/>
    <property type="match status" value="1"/>
</dbReference>
<protein>
    <recommendedName>
        <fullName evidence="20">(3R)-3-hydroxyacyl-CoA dehydrogenase</fullName>
        <ecNumber evidence="19">1.1.1.239</ecNumber>
        <ecNumber evidence="4">1.1.1.n12</ecNumber>
    </recommendedName>
    <alternativeName>
        <fullName evidence="22">17-beta-hydroxysteroid dehydrogenase 8</fullName>
    </alternativeName>
    <alternativeName>
        <fullName evidence="21">3-ketoacyl-[acyl-carrier-protein] reductase alpha subunit</fullName>
    </alternativeName>
    <alternativeName>
        <fullName evidence="24">3-oxoacyl-[acyl-carrier-protein] reductase</fullName>
    </alternativeName>
    <alternativeName>
        <fullName evidence="25">Estradiol 17-beta-dehydrogenase 8</fullName>
    </alternativeName>
    <alternativeName>
        <fullName evidence="23">Testosterone 17-beta-dehydrogenase 8</fullName>
    </alternativeName>
</protein>
<keyword evidence="10" id="KW-0443">Lipid metabolism</keyword>
<comment type="catalytic activity">
    <reaction evidence="16">
        <text>17beta-hydroxy-5alpha-androstan-3-one + NAD(+) = 5alpha-androstan-3,17-dione + NADH + H(+)</text>
        <dbReference type="Rhea" id="RHEA:41992"/>
        <dbReference type="ChEBI" id="CHEBI:15378"/>
        <dbReference type="ChEBI" id="CHEBI:15994"/>
        <dbReference type="ChEBI" id="CHEBI:16330"/>
        <dbReference type="ChEBI" id="CHEBI:57540"/>
        <dbReference type="ChEBI" id="CHEBI:57945"/>
    </reaction>
    <physiologicalReaction direction="left-to-right" evidence="16">
        <dbReference type="Rhea" id="RHEA:41993"/>
    </physiologicalReaction>
</comment>
<keyword evidence="9" id="KW-0520">NAD</keyword>
<dbReference type="OrthoDB" id="8123394at2759"/>
<keyword evidence="7" id="KW-0276">Fatty acid metabolism</keyword>
<evidence type="ECO:0000256" key="6">
    <source>
        <dbReference type="ARBA" id="ARBA00022553"/>
    </source>
</evidence>